<feature type="compositionally biased region" description="Low complexity" evidence="1">
    <location>
        <begin position="226"/>
        <end position="241"/>
    </location>
</feature>
<organism evidence="3 4">
    <name type="scientific">Yinghuangia aomiensis</name>
    <dbReference type="NCBI Taxonomy" id="676205"/>
    <lineage>
        <taxon>Bacteria</taxon>
        <taxon>Bacillati</taxon>
        <taxon>Actinomycetota</taxon>
        <taxon>Actinomycetes</taxon>
        <taxon>Kitasatosporales</taxon>
        <taxon>Streptomycetaceae</taxon>
        <taxon>Yinghuangia</taxon>
    </lineage>
</organism>
<feature type="region of interest" description="Disordered" evidence="1">
    <location>
        <begin position="253"/>
        <end position="292"/>
    </location>
</feature>
<evidence type="ECO:0000256" key="2">
    <source>
        <dbReference type="SAM" id="Phobius"/>
    </source>
</evidence>
<feature type="region of interest" description="Disordered" evidence="1">
    <location>
        <begin position="226"/>
        <end position="245"/>
    </location>
</feature>
<keyword evidence="2" id="KW-0812">Transmembrane</keyword>
<evidence type="ECO:0000313" key="4">
    <source>
        <dbReference type="Proteomes" id="UP001500466"/>
    </source>
</evidence>
<keyword evidence="2" id="KW-1133">Transmembrane helix</keyword>
<name>A0ABP9HKN1_9ACTN</name>
<proteinExistence type="predicted"/>
<keyword evidence="4" id="KW-1185">Reference proteome</keyword>
<dbReference type="RefSeq" id="WP_345677356.1">
    <property type="nucleotide sequence ID" value="NZ_BAABHS010000015.1"/>
</dbReference>
<feature type="region of interest" description="Disordered" evidence="1">
    <location>
        <begin position="137"/>
        <end position="201"/>
    </location>
</feature>
<keyword evidence="2" id="KW-0472">Membrane</keyword>
<gene>
    <name evidence="3" type="ORF">GCM10023205_44400</name>
</gene>
<feature type="transmembrane region" description="Helical" evidence="2">
    <location>
        <begin position="42"/>
        <end position="61"/>
    </location>
</feature>
<feature type="compositionally biased region" description="Basic and acidic residues" evidence="1">
    <location>
        <begin position="154"/>
        <end position="191"/>
    </location>
</feature>
<protein>
    <submittedName>
        <fullName evidence="3">Uncharacterized protein</fullName>
    </submittedName>
</protein>
<dbReference type="Proteomes" id="UP001500466">
    <property type="component" value="Unassembled WGS sequence"/>
</dbReference>
<evidence type="ECO:0000313" key="3">
    <source>
        <dbReference type="EMBL" id="GAA4973137.1"/>
    </source>
</evidence>
<comment type="caution">
    <text evidence="3">The sequence shown here is derived from an EMBL/GenBank/DDBJ whole genome shotgun (WGS) entry which is preliminary data.</text>
</comment>
<reference evidence="4" key="1">
    <citation type="journal article" date="2019" name="Int. J. Syst. Evol. Microbiol.">
        <title>The Global Catalogue of Microorganisms (GCM) 10K type strain sequencing project: providing services to taxonomists for standard genome sequencing and annotation.</title>
        <authorList>
            <consortium name="The Broad Institute Genomics Platform"/>
            <consortium name="The Broad Institute Genome Sequencing Center for Infectious Disease"/>
            <person name="Wu L."/>
            <person name="Ma J."/>
        </authorList>
    </citation>
    <scope>NUCLEOTIDE SEQUENCE [LARGE SCALE GENOMIC DNA]</scope>
    <source>
        <strain evidence="4">JCM 17986</strain>
    </source>
</reference>
<accession>A0ABP9HKN1</accession>
<dbReference type="EMBL" id="BAABHS010000015">
    <property type="protein sequence ID" value="GAA4973137.1"/>
    <property type="molecule type" value="Genomic_DNA"/>
</dbReference>
<feature type="region of interest" description="Disordered" evidence="1">
    <location>
        <begin position="1"/>
        <end position="34"/>
    </location>
</feature>
<sequence>MGRARAQSEAAAPELSPRRGTARRSDAGASASKRARRGLPRLLVAVALAAFALLTLAHGLACAPHGASGGSDHTSVLANPASAALPIAPHAAPRGTAHVDPRPAPARHGGFFADAPLPDAAVPRDALAPDVFPPGRAVPDTGADGPWSVTAAADHTRTPDDGTRVGDLGTDRTTDSDADRALNPRTADRAQARTGSPYVPPTNTIRVAAAVAGVAAHSAAPAHLADTPAAATPDGPAEGTGEPTELPCDTPAGCARQAVPNTAAPPLGGASPLLPPPVAADPSGDPGPLAPLARQRCVKRALPGHRPVLDLVCVSRT</sequence>
<evidence type="ECO:0000256" key="1">
    <source>
        <dbReference type="SAM" id="MobiDB-lite"/>
    </source>
</evidence>